<dbReference type="Pfam" id="PF07859">
    <property type="entry name" value="Abhydrolase_3"/>
    <property type="match status" value="1"/>
</dbReference>
<dbReference type="InterPro" id="IPR029058">
    <property type="entry name" value="AB_hydrolase_fold"/>
</dbReference>
<dbReference type="EMBL" id="JPKY01000074">
    <property type="protein sequence ID" value="KFH43233.1"/>
    <property type="molecule type" value="Genomic_DNA"/>
</dbReference>
<keyword evidence="1 3" id="KW-0378">Hydrolase</keyword>
<evidence type="ECO:0000313" key="3">
    <source>
        <dbReference type="EMBL" id="KFH43233.1"/>
    </source>
</evidence>
<dbReference type="Gene3D" id="3.40.50.1820">
    <property type="entry name" value="alpha/beta hydrolase"/>
    <property type="match status" value="1"/>
</dbReference>
<feature type="domain" description="Alpha/beta hydrolase fold-3" evidence="2">
    <location>
        <begin position="172"/>
        <end position="399"/>
    </location>
</feature>
<dbReference type="OrthoDB" id="408631at2759"/>
<gene>
    <name evidence="3" type="ORF">ACRE_060340</name>
</gene>
<dbReference type="HOGENOM" id="CLU_047269_1_0_1"/>
<evidence type="ECO:0000256" key="1">
    <source>
        <dbReference type="ARBA" id="ARBA00022801"/>
    </source>
</evidence>
<dbReference type="GO" id="GO:0016787">
    <property type="term" value="F:hydrolase activity"/>
    <property type="evidence" value="ECO:0007669"/>
    <property type="project" value="UniProtKB-KW"/>
</dbReference>
<dbReference type="Proteomes" id="UP000029964">
    <property type="component" value="Unassembled WGS sequence"/>
</dbReference>
<dbReference type="STRING" id="857340.A0A086T1K1"/>
<accession>A0A086T1K1</accession>
<name>A0A086T1K1_HAPC1</name>
<sequence>MILGPIRLIDLVVFALFLAPQFAFRVGVFRTVLVALRALPFILIRLPLQLIRQRYFTSTAAQPKFIQESTLFEDLLVRTIRYAFASIPPRVGQVFFSKWVWWPFLRWRMLRHGYLKSPVRWQEYAHGKRRDGFQGIWITHKPDKTPDVVLYYIHGERRTRHRHRNAMLTKLGGGFSLGSAHFYLEFLMSWHTLLLQAGYQNPAVFSLEYTLVPEGVYPKQVDEVLQGYNHVLDVAKDPSKVFVGGDSAGGALTLSLLQGLGAQGSHQKLKSVRPDPRGSLADQRPLGLPLPRMAILISPWVTLRSSLHSASRVDYLNRETAWKYAHEYAGETMINRYPASPGSCTDDNIWQQSSPEGGIYVIYGEEEVFAPDIESFLKRQERLGLQVRAERIEGGIHAWPVASLLASSTNERRLYGLRCIVNEMKRRTAGQVGVQRRRAKKSD</sequence>
<protein>
    <submittedName>
        <fullName evidence="3">Putative steryl acetyl hydrolase-like protein</fullName>
    </submittedName>
</protein>
<dbReference type="PANTHER" id="PTHR48081:SF2">
    <property type="entry name" value="ALPHA_BETA-HYDROLASE"/>
    <property type="match status" value="1"/>
</dbReference>
<evidence type="ECO:0000259" key="2">
    <source>
        <dbReference type="Pfam" id="PF07859"/>
    </source>
</evidence>
<keyword evidence="4" id="KW-1185">Reference proteome</keyword>
<evidence type="ECO:0000313" key="4">
    <source>
        <dbReference type="Proteomes" id="UP000029964"/>
    </source>
</evidence>
<dbReference type="PANTHER" id="PTHR48081">
    <property type="entry name" value="AB HYDROLASE SUPERFAMILY PROTEIN C4A8.06C"/>
    <property type="match status" value="1"/>
</dbReference>
<comment type="caution">
    <text evidence="3">The sequence shown here is derived from an EMBL/GenBank/DDBJ whole genome shotgun (WGS) entry which is preliminary data.</text>
</comment>
<proteinExistence type="predicted"/>
<dbReference type="InterPro" id="IPR050300">
    <property type="entry name" value="GDXG_lipolytic_enzyme"/>
</dbReference>
<dbReference type="SUPFAM" id="SSF53474">
    <property type="entry name" value="alpha/beta-Hydrolases"/>
    <property type="match status" value="1"/>
</dbReference>
<dbReference type="AlphaFoldDB" id="A0A086T1K1"/>
<dbReference type="InterPro" id="IPR013094">
    <property type="entry name" value="AB_hydrolase_3"/>
</dbReference>
<organism evidence="3 4">
    <name type="scientific">Hapsidospora chrysogenum (strain ATCC 11550 / CBS 779.69 / DSM 880 / IAM 14645 / JCM 23072 / IMI 49137)</name>
    <name type="common">Acremonium chrysogenum</name>
    <dbReference type="NCBI Taxonomy" id="857340"/>
    <lineage>
        <taxon>Eukaryota</taxon>
        <taxon>Fungi</taxon>
        <taxon>Dikarya</taxon>
        <taxon>Ascomycota</taxon>
        <taxon>Pezizomycotina</taxon>
        <taxon>Sordariomycetes</taxon>
        <taxon>Hypocreomycetidae</taxon>
        <taxon>Hypocreales</taxon>
        <taxon>Bionectriaceae</taxon>
        <taxon>Hapsidospora</taxon>
    </lineage>
</organism>
<reference evidence="4" key="1">
    <citation type="journal article" date="2014" name="Genome Announc.">
        <title>Genome sequence and annotation of Acremonium chrysogenum, producer of the beta-lactam antibiotic cephalosporin C.</title>
        <authorList>
            <person name="Terfehr D."/>
            <person name="Dahlmann T.A."/>
            <person name="Specht T."/>
            <person name="Zadra I."/>
            <person name="Kuernsteiner H."/>
            <person name="Kueck U."/>
        </authorList>
    </citation>
    <scope>NUCLEOTIDE SEQUENCE [LARGE SCALE GENOMIC DNA]</scope>
    <source>
        <strain evidence="4">ATCC 11550 / CBS 779.69 / DSM 880 / IAM 14645 / JCM 23072 / IMI 49137</strain>
    </source>
</reference>